<comment type="caution">
    <text evidence="10">The sequence shown here is derived from an EMBL/GenBank/DDBJ whole genome shotgun (WGS) entry which is preliminary data.</text>
</comment>
<evidence type="ECO:0000256" key="5">
    <source>
        <dbReference type="ARBA" id="ARBA00023125"/>
    </source>
</evidence>
<feature type="compositionally biased region" description="Polar residues" evidence="8">
    <location>
        <begin position="14"/>
        <end position="32"/>
    </location>
</feature>
<dbReference type="GO" id="GO:0046982">
    <property type="term" value="F:protein heterodimerization activity"/>
    <property type="evidence" value="ECO:0007669"/>
    <property type="project" value="InterPro"/>
</dbReference>
<dbReference type="EMBL" id="VXIS01000027">
    <property type="protein sequence ID" value="KAA8912177.1"/>
    <property type="molecule type" value="Genomic_DNA"/>
</dbReference>
<organism evidence="10 11">
    <name type="scientific">Sphaerosporella brunnea</name>
    <dbReference type="NCBI Taxonomy" id="1250544"/>
    <lineage>
        <taxon>Eukaryota</taxon>
        <taxon>Fungi</taxon>
        <taxon>Dikarya</taxon>
        <taxon>Ascomycota</taxon>
        <taxon>Pezizomycotina</taxon>
        <taxon>Pezizomycetes</taxon>
        <taxon>Pezizales</taxon>
        <taxon>Pyronemataceae</taxon>
        <taxon>Sphaerosporella</taxon>
    </lineage>
</organism>
<dbReference type="GO" id="GO:0000786">
    <property type="term" value="C:nucleosome"/>
    <property type="evidence" value="ECO:0007669"/>
    <property type="project" value="UniProtKB-KW"/>
</dbReference>
<dbReference type="SUPFAM" id="SSF47113">
    <property type="entry name" value="Histone-fold"/>
    <property type="match status" value="1"/>
</dbReference>
<evidence type="ECO:0000256" key="2">
    <source>
        <dbReference type="ARBA" id="ARBA00004286"/>
    </source>
</evidence>
<keyword evidence="5" id="KW-0238">DNA-binding</keyword>
<dbReference type="InterPro" id="IPR007125">
    <property type="entry name" value="H2A/H2B/H3"/>
</dbReference>
<evidence type="ECO:0000256" key="7">
    <source>
        <dbReference type="ARBA" id="ARBA00023269"/>
    </source>
</evidence>
<evidence type="ECO:0000313" key="11">
    <source>
        <dbReference type="Proteomes" id="UP000326924"/>
    </source>
</evidence>
<comment type="subcellular location">
    <subcellularLocation>
        <location evidence="2">Chromosome</location>
    </subcellularLocation>
    <subcellularLocation>
        <location evidence="1">Nucleus</location>
    </subcellularLocation>
</comment>
<evidence type="ECO:0000256" key="8">
    <source>
        <dbReference type="SAM" id="MobiDB-lite"/>
    </source>
</evidence>
<keyword evidence="4" id="KW-0158">Chromosome</keyword>
<dbReference type="Proteomes" id="UP000326924">
    <property type="component" value="Unassembled WGS sequence"/>
</dbReference>
<dbReference type="Pfam" id="PF00125">
    <property type="entry name" value="Histone"/>
    <property type="match status" value="1"/>
</dbReference>
<feature type="compositionally biased region" description="Polar residues" evidence="8">
    <location>
        <begin position="40"/>
        <end position="55"/>
    </location>
</feature>
<protein>
    <submittedName>
        <fullName evidence="10">Putative centromere protein Cse4</fullName>
    </submittedName>
</protein>
<accession>A0A5J5F6S0</accession>
<evidence type="ECO:0000259" key="9">
    <source>
        <dbReference type="Pfam" id="PF00125"/>
    </source>
</evidence>
<dbReference type="GO" id="GO:0003677">
    <property type="term" value="F:DNA binding"/>
    <property type="evidence" value="ECO:0007669"/>
    <property type="project" value="UniProtKB-KW"/>
</dbReference>
<sequence length="174" mass="19000">MPITGQVARKQIVPSRNHTTGSGVNRASSGRSQFRPKGTCRTSLPNTPSNATTDPASVRANRPLKSGQKALKEIRMYQKSTELLMRKLAFSRLVREIAAAYTGGIHLGVQGGNADGTLRWQSTAIQALQETSEAFLVHLFEHANLCAIHAKRVTIMKQDLRLARRLRGAWGGLG</sequence>
<dbReference type="PRINTS" id="PR00622">
    <property type="entry name" value="HISTONEH3"/>
</dbReference>
<dbReference type="GO" id="GO:0005634">
    <property type="term" value="C:nucleus"/>
    <property type="evidence" value="ECO:0007669"/>
    <property type="project" value="UniProtKB-SubCell"/>
</dbReference>
<dbReference type="GO" id="GO:0030527">
    <property type="term" value="F:structural constituent of chromatin"/>
    <property type="evidence" value="ECO:0007669"/>
    <property type="project" value="InterPro"/>
</dbReference>
<evidence type="ECO:0000256" key="6">
    <source>
        <dbReference type="ARBA" id="ARBA00023242"/>
    </source>
</evidence>
<dbReference type="Gene3D" id="1.10.20.10">
    <property type="entry name" value="Histone, subunit A"/>
    <property type="match status" value="1"/>
</dbReference>
<dbReference type="FunFam" id="1.10.20.10:FF:000085">
    <property type="entry name" value="Histone H3.2"/>
    <property type="match status" value="1"/>
</dbReference>
<evidence type="ECO:0000256" key="4">
    <source>
        <dbReference type="ARBA" id="ARBA00022454"/>
    </source>
</evidence>
<feature type="region of interest" description="Disordered" evidence="8">
    <location>
        <begin position="14"/>
        <end position="60"/>
    </location>
</feature>
<feature type="domain" description="Core Histone H2A/H2B/H3" evidence="9">
    <location>
        <begin position="67"/>
        <end position="166"/>
    </location>
</feature>
<dbReference type="InterPro" id="IPR000164">
    <property type="entry name" value="Histone_H3/CENP-A"/>
</dbReference>
<comment type="similarity">
    <text evidence="3">Belongs to the histone H3 family.</text>
</comment>
<dbReference type="InterPro" id="IPR009072">
    <property type="entry name" value="Histone-fold"/>
</dbReference>
<dbReference type="SMART" id="SM00428">
    <property type="entry name" value="H3"/>
    <property type="match status" value="1"/>
</dbReference>
<keyword evidence="6" id="KW-0539">Nucleus</keyword>
<keyword evidence="11" id="KW-1185">Reference proteome</keyword>
<keyword evidence="7" id="KW-0544">Nucleosome core</keyword>
<gene>
    <name evidence="10" type="ORF">FN846DRAFT_996997</name>
</gene>
<proteinExistence type="inferred from homology"/>
<evidence type="ECO:0000256" key="1">
    <source>
        <dbReference type="ARBA" id="ARBA00004123"/>
    </source>
</evidence>
<evidence type="ECO:0000313" key="10">
    <source>
        <dbReference type="EMBL" id="KAA8912177.1"/>
    </source>
</evidence>
<dbReference type="PANTHER" id="PTHR45810">
    <property type="entry name" value="HISTONE H3.2"/>
    <property type="match status" value="1"/>
</dbReference>
<name>A0A5J5F6S0_9PEZI</name>
<dbReference type="CDD" id="cd22911">
    <property type="entry name" value="HFD_H3"/>
    <property type="match status" value="1"/>
</dbReference>
<dbReference type="InParanoid" id="A0A5J5F6S0"/>
<evidence type="ECO:0000256" key="3">
    <source>
        <dbReference type="ARBA" id="ARBA00010343"/>
    </source>
</evidence>
<dbReference type="OrthoDB" id="842664at2759"/>
<dbReference type="AlphaFoldDB" id="A0A5J5F6S0"/>
<reference evidence="10 11" key="1">
    <citation type="submission" date="2019-09" db="EMBL/GenBank/DDBJ databases">
        <title>Draft genome of the ectomycorrhizal ascomycete Sphaerosporella brunnea.</title>
        <authorList>
            <consortium name="DOE Joint Genome Institute"/>
            <person name="Benucci G.M."/>
            <person name="Marozzi G."/>
            <person name="Antonielli L."/>
            <person name="Sanchez S."/>
            <person name="Marco P."/>
            <person name="Wang X."/>
            <person name="Falini L.B."/>
            <person name="Barry K."/>
            <person name="Haridas S."/>
            <person name="Lipzen A."/>
            <person name="Labutti K."/>
            <person name="Grigoriev I.V."/>
            <person name="Murat C."/>
            <person name="Martin F."/>
            <person name="Albertini E."/>
            <person name="Donnini D."/>
            <person name="Bonito G."/>
        </authorList>
    </citation>
    <scope>NUCLEOTIDE SEQUENCE [LARGE SCALE GENOMIC DNA]</scope>
    <source>
        <strain evidence="10 11">Sb_GMNB300</strain>
    </source>
</reference>
<dbReference type="PANTHER" id="PTHR45810:SF1">
    <property type="entry name" value="HISTONE H3-LIKE CENTROMERIC PROTEIN A"/>
    <property type="match status" value="1"/>
</dbReference>